<proteinExistence type="predicted"/>
<gene>
    <name evidence="1" type="ORF">LHJ74_20410</name>
</gene>
<evidence type="ECO:0000313" key="2">
    <source>
        <dbReference type="Proteomes" id="UP001156389"/>
    </source>
</evidence>
<dbReference type="RefSeq" id="WP_260219557.1">
    <property type="nucleotide sequence ID" value="NZ_JAJAGO010000009.1"/>
</dbReference>
<sequence>MSGYLPAPEPVPGCAACVRLREEGNAARKRGDVSGETDVRVLLARHLERAHR</sequence>
<keyword evidence="2" id="KW-1185">Reference proteome</keyword>
<reference evidence="1 2" key="1">
    <citation type="submission" date="2021-10" db="EMBL/GenBank/DDBJ databases">
        <title>Streptomyces gossypii sp. nov., isolated from soil collected from cotton field.</title>
        <authorList>
            <person name="Ge X."/>
            <person name="Chen X."/>
            <person name="Liu W."/>
        </authorList>
    </citation>
    <scope>NUCLEOTIDE SEQUENCE [LARGE SCALE GENOMIC DNA]</scope>
    <source>
        <strain evidence="1 2">N2-109</strain>
    </source>
</reference>
<protein>
    <submittedName>
        <fullName evidence="1">Uncharacterized protein</fullName>
    </submittedName>
</protein>
<dbReference type="EMBL" id="JAJAGO010000009">
    <property type="protein sequence ID" value="MCT2592236.1"/>
    <property type="molecule type" value="Genomic_DNA"/>
</dbReference>
<accession>A0ABT2JWH9</accession>
<organism evidence="1 2">
    <name type="scientific">Streptomyces gossypii</name>
    <dbReference type="NCBI Taxonomy" id="2883101"/>
    <lineage>
        <taxon>Bacteria</taxon>
        <taxon>Bacillati</taxon>
        <taxon>Actinomycetota</taxon>
        <taxon>Actinomycetes</taxon>
        <taxon>Kitasatosporales</taxon>
        <taxon>Streptomycetaceae</taxon>
        <taxon>Streptomyces</taxon>
    </lineage>
</organism>
<dbReference type="Proteomes" id="UP001156389">
    <property type="component" value="Unassembled WGS sequence"/>
</dbReference>
<name>A0ABT2JWH9_9ACTN</name>
<comment type="caution">
    <text evidence="1">The sequence shown here is derived from an EMBL/GenBank/DDBJ whole genome shotgun (WGS) entry which is preliminary data.</text>
</comment>
<evidence type="ECO:0000313" key="1">
    <source>
        <dbReference type="EMBL" id="MCT2592236.1"/>
    </source>
</evidence>